<name>A0A450VZX3_9GAMM</name>
<dbReference type="Gene3D" id="3.40.50.300">
    <property type="entry name" value="P-loop containing nucleotide triphosphate hydrolases"/>
    <property type="match status" value="1"/>
</dbReference>
<dbReference type="Pfam" id="PF24410">
    <property type="entry name" value="wHTH-HSP90_Na-assoc"/>
    <property type="match status" value="1"/>
</dbReference>
<dbReference type="Pfam" id="PF13646">
    <property type="entry name" value="HEAT_2"/>
    <property type="match status" value="2"/>
</dbReference>
<dbReference type="EMBL" id="CAADFL010000137">
    <property type="protein sequence ID" value="VFK10354.1"/>
    <property type="molecule type" value="Genomic_DNA"/>
</dbReference>
<dbReference type="SUPFAM" id="SSF48371">
    <property type="entry name" value="ARM repeat"/>
    <property type="match status" value="1"/>
</dbReference>
<dbReference type="InterPro" id="IPR027417">
    <property type="entry name" value="P-loop_NTPase"/>
</dbReference>
<organism evidence="4">
    <name type="scientific">Candidatus Kentrum sp. FM</name>
    <dbReference type="NCBI Taxonomy" id="2126340"/>
    <lineage>
        <taxon>Bacteria</taxon>
        <taxon>Pseudomonadati</taxon>
        <taxon>Pseudomonadota</taxon>
        <taxon>Gammaproteobacteria</taxon>
        <taxon>Candidatus Kentrum</taxon>
    </lineage>
</organism>
<evidence type="ECO:0000313" key="4">
    <source>
        <dbReference type="EMBL" id="VFK10354.1"/>
    </source>
</evidence>
<dbReference type="InterPro" id="IPR016024">
    <property type="entry name" value="ARM-type_fold"/>
</dbReference>
<dbReference type="EMBL" id="CAADFA010000089">
    <property type="protein sequence ID" value="VFJ50815.1"/>
    <property type="molecule type" value="Genomic_DNA"/>
</dbReference>
<dbReference type="InterPro" id="IPR004155">
    <property type="entry name" value="PBS_lyase_HEAT"/>
</dbReference>
<protein>
    <submittedName>
        <fullName evidence="4">NACHT domain-containing protein</fullName>
    </submittedName>
</protein>
<dbReference type="Gene3D" id="1.25.10.10">
    <property type="entry name" value="Leucine-rich Repeat Variant"/>
    <property type="match status" value="1"/>
</dbReference>
<accession>A0A450VZX3</accession>
<proteinExistence type="predicted"/>
<dbReference type="SUPFAM" id="SSF52540">
    <property type="entry name" value="P-loop containing nucleoside triphosphate hydrolases"/>
    <property type="match status" value="1"/>
</dbReference>
<reference evidence="4" key="1">
    <citation type="submission" date="2019-02" db="EMBL/GenBank/DDBJ databases">
        <authorList>
            <person name="Gruber-Vodicka R. H."/>
            <person name="Seah K. B. B."/>
        </authorList>
    </citation>
    <scope>NUCLEOTIDE SEQUENCE</scope>
    <source>
        <strain evidence="2">BECK_BZ163</strain>
        <strain evidence="4">BECK_BZ164</strain>
        <strain evidence="3">BECK_BZ165</strain>
    </source>
</reference>
<dbReference type="GO" id="GO:0016491">
    <property type="term" value="F:oxidoreductase activity"/>
    <property type="evidence" value="ECO:0007669"/>
    <property type="project" value="TreeGrafter"/>
</dbReference>
<evidence type="ECO:0000313" key="3">
    <source>
        <dbReference type="EMBL" id="VFJ50815.1"/>
    </source>
</evidence>
<dbReference type="EMBL" id="CAADEZ010000086">
    <property type="protein sequence ID" value="VFJ50653.1"/>
    <property type="molecule type" value="Genomic_DNA"/>
</dbReference>
<gene>
    <name evidence="2" type="ORF">BECKFM1743A_GA0114220_100867</name>
    <name evidence="4" type="ORF">BECKFM1743B_GA0114221_101375</name>
    <name evidence="3" type="ORF">BECKFM1743C_GA0114222_100897</name>
</gene>
<dbReference type="SMART" id="SM00567">
    <property type="entry name" value="EZ_HEAT"/>
    <property type="match status" value="4"/>
</dbReference>
<dbReference type="InterPro" id="IPR011989">
    <property type="entry name" value="ARM-like"/>
</dbReference>
<sequence length="1104" mass="121584">MKTKLLIAHARGEENLAERLAEPLRAAGYEVAHEGTVMVGASIVGAASKLLGEGAPVILCGTVRAVGTKWGRLVINAARRHAGVRIFIVQMEEEADVEMVSFDEAIARYWQDPAKATGDLIAALEKYYPSADSGTDPITDARHRLQQQDLEARYRQLTLAACDIIDLANLPEDDRHLATRELELRRLYVALRLRLEIAIGDEPDDERLKQLEARRAESWGEAGRRNDDEEDRVSLGERLQKAKRLVVLGDPGAGKSTLLRWLATAYLLRLKNDPEFTALPDVASLPEDNWLPILVRCRDLPPEADTLDLMLFHTLRKSELAEPDCAQLEGLLRERLQVGTAILLVDGLDEIMEPAARIRFSQQLEQIHRAFPAAPMVVTSRIVGYREMGYRIRSGFEHLTVADLSKDDKDEFARRWCNLTVRSGDPAAAAEELIRDIHSTDRIERLTGNSMLLTTMALIKRKIGRLPQRRVDLYEKAVEVLLNWRSEVDTPLDAREGLPQLEYLAHAMCADGVQRLREDEILALLGEMRAAYPNIHALTQHTPEEFLRLLEARAGLLIQSGHAKHNGRSAPVYEFRHLTFQEYLAGIALVQGHYRGWDRGRTLAEAIAPLAGQVGEIGEYEWNKETAVVENWREGLRLCVAACNDSEVEGALAAILEPLPGETGTARPRAVLAGLCLADEPNVGEELAEEVLRKLVAQVEEWDGDGSVSTSLNAAAMEIARSRWKEILGDCLLDEFLQPAAATCKNPGGLYAMVRKIQVPTREREFYHWLAEQVVQLSGCGEREAAGIALTVMIWAFYGRDCRVPGLVDGLIQLLSSNAALSHGVAWALLGMNMGNHREYRWHPTPAQRQQLIAAAARPDCDSQALGCLSRIFRNERAAGAVDALLARLAGGHPSNTREIIAEALGAIGDTKAAEPLVARLQNAEEDTNVREAAAEALGRIGDPKAVDALVARLEDAGEYTEVRQAAAEALGQIGDPKAVDALVTRLRDAGEDTGVRRVAATALGKIGTEPTLNALQAALRDTVEAVRRAALGSLAQTCKDETDRRLLFDNLYGFGPWLDPARPIDTARIEKAAQRLGETPEAIRRRYQALAARFGLTLAAGNR</sequence>
<dbReference type="InterPro" id="IPR007111">
    <property type="entry name" value="NACHT_NTPase"/>
</dbReference>
<dbReference type="PANTHER" id="PTHR12697:SF5">
    <property type="entry name" value="DEOXYHYPUSINE HYDROXYLASE"/>
    <property type="match status" value="1"/>
</dbReference>
<dbReference type="PROSITE" id="PS50837">
    <property type="entry name" value="NACHT"/>
    <property type="match status" value="1"/>
</dbReference>
<dbReference type="InterPro" id="IPR056507">
    <property type="entry name" value="wHTH-HSP90_Na-assoc"/>
</dbReference>
<evidence type="ECO:0000259" key="1">
    <source>
        <dbReference type="PROSITE" id="PS50837"/>
    </source>
</evidence>
<dbReference type="AlphaFoldDB" id="A0A450VZX3"/>
<dbReference type="Pfam" id="PF05729">
    <property type="entry name" value="NACHT"/>
    <property type="match status" value="1"/>
</dbReference>
<feature type="domain" description="NACHT" evidence="1">
    <location>
        <begin position="243"/>
        <end position="381"/>
    </location>
</feature>
<evidence type="ECO:0000313" key="2">
    <source>
        <dbReference type="EMBL" id="VFJ50653.1"/>
    </source>
</evidence>
<dbReference type="PANTHER" id="PTHR12697">
    <property type="entry name" value="PBS LYASE HEAT-LIKE PROTEIN"/>
    <property type="match status" value="1"/>
</dbReference>